<name>A0ACB9WH10_CHAAC</name>
<protein>
    <submittedName>
        <fullName evidence="1">Uncharacterized protein</fullName>
    </submittedName>
</protein>
<feature type="non-terminal residue" evidence="1">
    <location>
        <position position="95"/>
    </location>
</feature>
<keyword evidence="2" id="KW-1185">Reference proteome</keyword>
<comment type="caution">
    <text evidence="1">The sequence shown here is derived from an EMBL/GenBank/DDBJ whole genome shotgun (WGS) entry which is preliminary data.</text>
</comment>
<reference evidence="1" key="1">
    <citation type="submission" date="2022-05" db="EMBL/GenBank/DDBJ databases">
        <title>Chromosome-level genome of Chaenocephalus aceratus.</title>
        <authorList>
            <person name="Park H."/>
        </authorList>
    </citation>
    <scope>NUCLEOTIDE SEQUENCE</scope>
    <source>
        <strain evidence="1">KU_202001</strain>
    </source>
</reference>
<dbReference type="EMBL" id="CM043806">
    <property type="protein sequence ID" value="KAI4812800.1"/>
    <property type="molecule type" value="Genomic_DNA"/>
</dbReference>
<organism evidence="1 2">
    <name type="scientific">Chaenocephalus aceratus</name>
    <name type="common">Blackfin icefish</name>
    <name type="synonym">Chaenichthys aceratus</name>
    <dbReference type="NCBI Taxonomy" id="36190"/>
    <lineage>
        <taxon>Eukaryota</taxon>
        <taxon>Metazoa</taxon>
        <taxon>Chordata</taxon>
        <taxon>Craniata</taxon>
        <taxon>Vertebrata</taxon>
        <taxon>Euteleostomi</taxon>
        <taxon>Actinopterygii</taxon>
        <taxon>Neopterygii</taxon>
        <taxon>Teleostei</taxon>
        <taxon>Neoteleostei</taxon>
        <taxon>Acanthomorphata</taxon>
        <taxon>Eupercaria</taxon>
        <taxon>Perciformes</taxon>
        <taxon>Notothenioidei</taxon>
        <taxon>Channichthyidae</taxon>
        <taxon>Chaenocephalus</taxon>
    </lineage>
</organism>
<evidence type="ECO:0000313" key="2">
    <source>
        <dbReference type="Proteomes" id="UP001057452"/>
    </source>
</evidence>
<accession>A0ACB9WH10</accession>
<feature type="non-terminal residue" evidence="1">
    <location>
        <position position="1"/>
    </location>
</feature>
<proteinExistence type="predicted"/>
<gene>
    <name evidence="1" type="ORF">KUCAC02_024168</name>
</gene>
<evidence type="ECO:0000313" key="1">
    <source>
        <dbReference type="EMBL" id="KAI4812800.1"/>
    </source>
</evidence>
<sequence>SCGWETSSVSQQPEPRAGIKKYRVRQAAPSVAAPIQALSVAAIGSSNNSAAAPRLVINGAAPGSKIQFHRILHSDPLHTVAADKQPDKSHVWLCT</sequence>
<dbReference type="Proteomes" id="UP001057452">
    <property type="component" value="Chromosome 22"/>
</dbReference>